<feature type="domain" description="HD/PDEase" evidence="1">
    <location>
        <begin position="36"/>
        <end position="151"/>
    </location>
</feature>
<dbReference type="CDD" id="cd00077">
    <property type="entry name" value="HDc"/>
    <property type="match status" value="1"/>
</dbReference>
<gene>
    <name evidence="2" type="ORF">ENV62_06325</name>
</gene>
<dbReference type="AlphaFoldDB" id="A0A7C3WLX3"/>
<dbReference type="Pfam" id="PF01966">
    <property type="entry name" value="HD"/>
    <property type="match status" value="1"/>
</dbReference>
<sequence>MIFYLPPEREKPASALGRMAIPTPAECWRFMEQYGMLPHIREHSLLVTDAALWLTRGLISAGLTLNLPLIEAGALLHDLGKTPCLGTMKNHAEWGAQVLERLGYPAVAQIVREHVSLDEQIKDERPVREAEVVNYADKRVLHTRIVSLNQRFADLRERYGQNAEVLARIIRNEQRSLALEQKLFAYLPCPPDALLHLNLRRREP</sequence>
<comment type="caution">
    <text evidence="2">The sequence shown here is derived from an EMBL/GenBank/DDBJ whole genome shotgun (WGS) entry which is preliminary data.</text>
</comment>
<accession>A0A7C3WLX3</accession>
<dbReference type="InterPro" id="IPR003607">
    <property type="entry name" value="HD/PDEase_dom"/>
</dbReference>
<proteinExistence type="predicted"/>
<dbReference type="InterPro" id="IPR006675">
    <property type="entry name" value="HDIG_dom"/>
</dbReference>
<dbReference type="SUPFAM" id="SSF109604">
    <property type="entry name" value="HD-domain/PDEase-like"/>
    <property type="match status" value="1"/>
</dbReference>
<name>A0A7C3WLX3_9BACT</name>
<dbReference type="EMBL" id="DTHB01000043">
    <property type="protein sequence ID" value="HGB14833.1"/>
    <property type="molecule type" value="Genomic_DNA"/>
</dbReference>
<protein>
    <submittedName>
        <fullName evidence="2">HD domain-containing protein</fullName>
    </submittedName>
</protein>
<dbReference type="InterPro" id="IPR006674">
    <property type="entry name" value="HD_domain"/>
</dbReference>
<evidence type="ECO:0000313" key="2">
    <source>
        <dbReference type="EMBL" id="HGB14833.1"/>
    </source>
</evidence>
<dbReference type="SMART" id="SM00471">
    <property type="entry name" value="HDc"/>
    <property type="match status" value="1"/>
</dbReference>
<evidence type="ECO:0000259" key="1">
    <source>
        <dbReference type="SMART" id="SM00471"/>
    </source>
</evidence>
<dbReference type="NCBIfam" id="TIGR00277">
    <property type="entry name" value="HDIG"/>
    <property type="match status" value="1"/>
</dbReference>
<dbReference type="Gene3D" id="1.10.3210.10">
    <property type="entry name" value="Hypothetical protein af1432"/>
    <property type="match status" value="1"/>
</dbReference>
<reference evidence="2" key="1">
    <citation type="journal article" date="2020" name="mSystems">
        <title>Genome- and Community-Level Interaction Insights into Carbon Utilization and Element Cycling Functions of Hydrothermarchaeota in Hydrothermal Sediment.</title>
        <authorList>
            <person name="Zhou Z."/>
            <person name="Liu Y."/>
            <person name="Xu W."/>
            <person name="Pan J."/>
            <person name="Luo Z.H."/>
            <person name="Li M."/>
        </authorList>
    </citation>
    <scope>NUCLEOTIDE SEQUENCE [LARGE SCALE GENOMIC DNA]</scope>
    <source>
        <strain evidence="2">SpSt-776</strain>
    </source>
</reference>
<organism evidence="2">
    <name type="scientific">Desulfobacca acetoxidans</name>
    <dbReference type="NCBI Taxonomy" id="60893"/>
    <lineage>
        <taxon>Bacteria</taxon>
        <taxon>Pseudomonadati</taxon>
        <taxon>Thermodesulfobacteriota</taxon>
        <taxon>Desulfobaccia</taxon>
        <taxon>Desulfobaccales</taxon>
        <taxon>Desulfobaccaceae</taxon>
        <taxon>Desulfobacca</taxon>
    </lineage>
</organism>